<proteinExistence type="inferred from homology"/>
<evidence type="ECO:0000256" key="14">
    <source>
        <dbReference type="ARBA" id="ARBA00023075"/>
    </source>
</evidence>
<feature type="transmembrane region" description="Helical" evidence="18">
    <location>
        <begin position="303"/>
        <end position="321"/>
    </location>
</feature>
<keyword evidence="8 18" id="KW-0812">Transmembrane</keyword>
<evidence type="ECO:0000256" key="12">
    <source>
        <dbReference type="ARBA" id="ARBA00022989"/>
    </source>
</evidence>
<comment type="function">
    <text evidence="18">Core subunit of the mitochondrial membrane respiratory chain NADH dehydrogenase (Complex I) which catalyzes electron transfer from NADH through the respiratory chain, using ubiquinone as an electron acceptor. Essential for the catalytic activity and assembly of complex I.</text>
</comment>
<dbReference type="EMBL" id="MT594485">
    <property type="protein sequence ID" value="UBT70824.1"/>
    <property type="molecule type" value="Genomic_DNA"/>
</dbReference>
<evidence type="ECO:0000256" key="15">
    <source>
        <dbReference type="ARBA" id="ARBA00023128"/>
    </source>
</evidence>
<geneLocation type="mitochondrion" evidence="20"/>
<dbReference type="GO" id="GO:0006120">
    <property type="term" value="P:mitochondrial electron transport, NADH to ubiquinone"/>
    <property type="evidence" value="ECO:0007669"/>
    <property type="project" value="InterPro"/>
</dbReference>
<feature type="domain" description="NADH:quinone oxidoreductase/Mrp antiporter transmembrane" evidence="19">
    <location>
        <begin position="86"/>
        <end position="273"/>
    </location>
</feature>
<keyword evidence="14 18" id="KW-0830">Ubiquinone</keyword>
<evidence type="ECO:0000256" key="10">
    <source>
        <dbReference type="ARBA" id="ARBA00022967"/>
    </source>
</evidence>
<dbReference type="EC" id="7.1.1.2" evidence="4 18"/>
<dbReference type="InterPro" id="IPR001750">
    <property type="entry name" value="ND/Mrp_TM"/>
</dbReference>
<comment type="catalytic activity">
    <reaction evidence="17 18">
        <text>a ubiquinone + NADH + 5 H(+)(in) = a ubiquinol + NAD(+) + 4 H(+)(out)</text>
        <dbReference type="Rhea" id="RHEA:29091"/>
        <dbReference type="Rhea" id="RHEA-COMP:9565"/>
        <dbReference type="Rhea" id="RHEA-COMP:9566"/>
        <dbReference type="ChEBI" id="CHEBI:15378"/>
        <dbReference type="ChEBI" id="CHEBI:16389"/>
        <dbReference type="ChEBI" id="CHEBI:17976"/>
        <dbReference type="ChEBI" id="CHEBI:57540"/>
        <dbReference type="ChEBI" id="CHEBI:57945"/>
        <dbReference type="EC" id="7.1.1.2"/>
    </reaction>
</comment>
<keyword evidence="12 18" id="KW-1133">Transmembrane helix</keyword>
<evidence type="ECO:0000256" key="6">
    <source>
        <dbReference type="ARBA" id="ARBA00022448"/>
    </source>
</evidence>
<feature type="transmembrane region" description="Helical" evidence="18">
    <location>
        <begin position="85"/>
        <end position="107"/>
    </location>
</feature>
<dbReference type="PRINTS" id="PR01436">
    <property type="entry name" value="NADHDHGNASE2"/>
</dbReference>
<dbReference type="PANTHER" id="PTHR46552:SF1">
    <property type="entry name" value="NADH-UBIQUINONE OXIDOREDUCTASE CHAIN 2"/>
    <property type="match status" value="1"/>
</dbReference>
<keyword evidence="16 18" id="KW-0472">Membrane</keyword>
<evidence type="ECO:0000259" key="19">
    <source>
        <dbReference type="Pfam" id="PF00361"/>
    </source>
</evidence>
<evidence type="ECO:0000256" key="2">
    <source>
        <dbReference type="ARBA" id="ARBA00004448"/>
    </source>
</evidence>
<sequence>MNLNSSKLLFYSTMMMGIMMTISSNNWIMMWCGMEISLVSFIPLMISKSMMSSESSIKYFIVQSISSSMLMLGVMFMVMKGDYNYKYLMMTALLMKTGICPLHNWVLTVLEGLDFKMTFIMLSFNKIAPLTVLSYMMTSMSMSLVIFLTLILGSIMGLNQNSIKKLMGYSSIFNMGFILSIIKVNLMWMLYLTVYSMLLLMMTNLMINSNINLINQMMFSSSMIISLTLWINMLSMGGMPPFMGFSIKYMVMILLLQNKLNLMISFMLLSSLLVMFFYLRMTFVSSMNNFITNKIKLFYFKKMPMWIIVMNTMTLPMMLMVKICF</sequence>
<keyword evidence="13 18" id="KW-0520">NAD</keyword>
<comment type="function">
    <text evidence="1">Core subunit of the mitochondrial membrane respiratory chain NADH dehydrogenase (Complex I) that is believed to belong to the minimal assembly required for catalysis. Complex I functions in the transfer of electrons from NADH to the respiratory chain. The immediate electron acceptor for the enzyme is believed to be ubiquinone.</text>
</comment>
<evidence type="ECO:0000256" key="13">
    <source>
        <dbReference type="ARBA" id="ARBA00023027"/>
    </source>
</evidence>
<evidence type="ECO:0000256" key="7">
    <source>
        <dbReference type="ARBA" id="ARBA00022660"/>
    </source>
</evidence>
<evidence type="ECO:0000256" key="5">
    <source>
        <dbReference type="ARBA" id="ARBA00021008"/>
    </source>
</evidence>
<comment type="similarity">
    <text evidence="3 18">Belongs to the complex I subunit 2 family.</text>
</comment>
<keyword evidence="10 18" id="KW-1278">Translocase</keyword>
<gene>
    <name evidence="20" type="primary">ND2</name>
</gene>
<evidence type="ECO:0000256" key="16">
    <source>
        <dbReference type="ARBA" id="ARBA00023136"/>
    </source>
</evidence>
<keyword evidence="11 18" id="KW-0249">Electron transport</keyword>
<dbReference type="InterPro" id="IPR050175">
    <property type="entry name" value="Complex_I_Subunit_2"/>
</dbReference>
<keyword evidence="15 18" id="KW-0496">Mitochondrion</keyword>
<dbReference type="PANTHER" id="PTHR46552">
    <property type="entry name" value="NADH-UBIQUINONE OXIDOREDUCTASE CHAIN 2"/>
    <property type="match status" value="1"/>
</dbReference>
<feature type="transmembrane region" description="Helical" evidence="18">
    <location>
        <begin position="28"/>
        <end position="47"/>
    </location>
</feature>
<feature type="transmembrane region" description="Helical" evidence="18">
    <location>
        <begin position="263"/>
        <end position="283"/>
    </location>
</feature>
<dbReference type="InterPro" id="IPR003917">
    <property type="entry name" value="NADH_UbQ_OxRdtase_chain2"/>
</dbReference>
<evidence type="ECO:0000256" key="9">
    <source>
        <dbReference type="ARBA" id="ARBA00022792"/>
    </source>
</evidence>
<evidence type="ECO:0000256" key="1">
    <source>
        <dbReference type="ARBA" id="ARBA00003257"/>
    </source>
</evidence>
<feature type="domain" description="NADH:quinone oxidoreductase/Mrp antiporter transmembrane" evidence="19">
    <location>
        <begin position="24"/>
        <end position="78"/>
    </location>
</feature>
<evidence type="ECO:0000256" key="4">
    <source>
        <dbReference type="ARBA" id="ARBA00012944"/>
    </source>
</evidence>
<organism evidence="20">
    <name type="scientific">Eupteryx gracilirama</name>
    <dbReference type="NCBI Taxonomy" id="2879584"/>
    <lineage>
        <taxon>Eukaryota</taxon>
        <taxon>Metazoa</taxon>
        <taxon>Ecdysozoa</taxon>
        <taxon>Arthropoda</taxon>
        <taxon>Hexapoda</taxon>
        <taxon>Insecta</taxon>
        <taxon>Pterygota</taxon>
        <taxon>Neoptera</taxon>
        <taxon>Paraneoptera</taxon>
        <taxon>Hemiptera</taxon>
        <taxon>Auchenorrhyncha</taxon>
        <taxon>Membracoidea</taxon>
        <taxon>Cicadellidae</taxon>
        <taxon>Typhlocybinae</taxon>
        <taxon>Typhlocybini</taxon>
        <taxon>Eupteryx</taxon>
    </lineage>
</organism>
<evidence type="ECO:0000256" key="3">
    <source>
        <dbReference type="ARBA" id="ARBA00007012"/>
    </source>
</evidence>
<dbReference type="GO" id="GO:0005743">
    <property type="term" value="C:mitochondrial inner membrane"/>
    <property type="evidence" value="ECO:0007669"/>
    <property type="project" value="UniProtKB-SubCell"/>
</dbReference>
<keyword evidence="7 18" id="KW-0679">Respiratory chain</keyword>
<reference evidence="20" key="1">
    <citation type="submission" date="2020-06" db="EMBL/GenBank/DDBJ databases">
        <authorList>
            <person name="Hu B."/>
            <person name="Fan Z."/>
            <person name="Wei H."/>
            <person name="Chen M."/>
            <person name="Qiu R."/>
            <person name="Song Y."/>
            <person name="Zhu W."/>
            <person name="Xu W."/>
            <person name="Wang F."/>
        </authorList>
    </citation>
    <scope>NUCLEOTIDE SEQUENCE</scope>
</reference>
<protein>
    <recommendedName>
        <fullName evidence="5 18">NADH-ubiquinone oxidoreductase chain 2</fullName>
        <ecNumber evidence="4 18">7.1.1.2</ecNumber>
    </recommendedName>
</protein>
<keyword evidence="6" id="KW-0813">Transport</keyword>
<dbReference type="Pfam" id="PF00361">
    <property type="entry name" value="Proton_antipo_M"/>
    <property type="match status" value="2"/>
</dbReference>
<keyword evidence="9 18" id="KW-0999">Mitochondrion inner membrane</keyword>
<accession>A0A8K1MFB7</accession>
<dbReference type="AlphaFoldDB" id="A0A8K1MFB7"/>
<evidence type="ECO:0000256" key="8">
    <source>
        <dbReference type="ARBA" id="ARBA00022692"/>
    </source>
</evidence>
<feature type="transmembrane region" description="Helical" evidence="18">
    <location>
        <begin position="59"/>
        <end position="79"/>
    </location>
</feature>
<name>A0A8K1MFB7_9HEMI</name>
<dbReference type="GO" id="GO:0008137">
    <property type="term" value="F:NADH dehydrogenase (ubiquinone) activity"/>
    <property type="evidence" value="ECO:0007669"/>
    <property type="project" value="UniProtKB-EC"/>
</dbReference>
<comment type="subcellular location">
    <subcellularLocation>
        <location evidence="2 18">Mitochondrion inner membrane</location>
        <topology evidence="2 18">Multi-pass membrane protein</topology>
    </subcellularLocation>
</comment>
<evidence type="ECO:0000313" key="20">
    <source>
        <dbReference type="EMBL" id="UBT70824.1"/>
    </source>
</evidence>
<evidence type="ECO:0000256" key="11">
    <source>
        <dbReference type="ARBA" id="ARBA00022982"/>
    </source>
</evidence>
<evidence type="ECO:0000256" key="18">
    <source>
        <dbReference type="RuleBase" id="RU003403"/>
    </source>
</evidence>
<evidence type="ECO:0000256" key="17">
    <source>
        <dbReference type="ARBA" id="ARBA00049551"/>
    </source>
</evidence>